<dbReference type="RefSeq" id="WP_071493750.1">
    <property type="nucleotide sequence ID" value="NZ_LT629702.1"/>
</dbReference>
<organism evidence="1 2">
    <name type="scientific">Pseudomonas azotoformans</name>
    <dbReference type="NCBI Taxonomy" id="47878"/>
    <lineage>
        <taxon>Bacteria</taxon>
        <taxon>Pseudomonadati</taxon>
        <taxon>Pseudomonadota</taxon>
        <taxon>Gammaproteobacteria</taxon>
        <taxon>Pseudomonadales</taxon>
        <taxon>Pseudomonadaceae</taxon>
        <taxon>Pseudomonas</taxon>
    </lineage>
</organism>
<comment type="caution">
    <text evidence="1">The sequence shown here is derived from an EMBL/GenBank/DDBJ whole genome shotgun (WGS) entry which is preliminary data.</text>
</comment>
<dbReference type="EMBL" id="MNPV01000001">
    <property type="protein sequence ID" value="ONH48538.1"/>
    <property type="molecule type" value="Genomic_DNA"/>
</dbReference>
<evidence type="ECO:0000313" key="2">
    <source>
        <dbReference type="Proteomes" id="UP000188559"/>
    </source>
</evidence>
<protein>
    <recommendedName>
        <fullName evidence="3">DUF3077 domain-containing protein</fullName>
    </recommendedName>
</protein>
<sequence length="80" mass="8644">MIKPTPNPPISLFTVADHLKTEDLLVNLTETLASAEALMSDFAFELDGTKREGALGVAQLIGLAKLLADRVLEDSEHLRA</sequence>
<dbReference type="GeneID" id="57375081"/>
<evidence type="ECO:0000313" key="1">
    <source>
        <dbReference type="EMBL" id="ONH48538.1"/>
    </source>
</evidence>
<evidence type="ECO:0008006" key="3">
    <source>
        <dbReference type="Google" id="ProtNLM"/>
    </source>
</evidence>
<dbReference type="Proteomes" id="UP000188559">
    <property type="component" value="Unassembled WGS sequence"/>
</dbReference>
<dbReference type="Pfam" id="PF19619">
    <property type="entry name" value="DUF6124"/>
    <property type="match status" value="1"/>
</dbReference>
<proteinExistence type="predicted"/>
<dbReference type="AlphaFoldDB" id="A0A1V2JST5"/>
<reference evidence="1 2" key="1">
    <citation type="submission" date="2016-10" db="EMBL/GenBank/DDBJ databases">
        <title>Pseudomonas lactis sp. nov. and Pseudomonas paralactis sp. nov., isolated from bovine raw milk.</title>
        <authorList>
            <person name="Von Neubeck M."/>
            <person name="Huptas C."/>
            <person name="Glueck C."/>
            <person name="Krewinkel M."/>
            <person name="Stoeckel M."/>
            <person name="Stressler T."/>
            <person name="Fischer L."/>
            <person name="Hinrichs J."/>
            <person name="Scherer S."/>
            <person name="Wenning M."/>
        </authorList>
    </citation>
    <scope>NUCLEOTIDE SEQUENCE [LARGE SCALE GENOMIC DNA]</scope>
    <source>
        <strain evidence="1 2">DSM 18862</strain>
    </source>
</reference>
<accession>A0A1V2JST5</accession>
<dbReference type="OrthoDB" id="6971642at2"/>
<keyword evidence="2" id="KW-1185">Reference proteome</keyword>
<gene>
    <name evidence="1" type="ORF">BLL37_03995</name>
</gene>
<name>A0A1V2JST5_PSEAZ</name>